<dbReference type="EMBL" id="AP017928">
    <property type="protein sequence ID" value="BBA36092.1"/>
    <property type="molecule type" value="Genomic_DNA"/>
</dbReference>
<proteinExistence type="predicted"/>
<organism evidence="1 2">
    <name type="scientific">Methylocaldum marinum</name>
    <dbReference type="NCBI Taxonomy" id="1432792"/>
    <lineage>
        <taxon>Bacteria</taxon>
        <taxon>Pseudomonadati</taxon>
        <taxon>Pseudomonadota</taxon>
        <taxon>Gammaproteobacteria</taxon>
        <taxon>Methylococcales</taxon>
        <taxon>Methylococcaceae</taxon>
        <taxon>Methylocaldum</taxon>
    </lineage>
</organism>
<dbReference type="PANTHER" id="PTHR36451:SF1">
    <property type="entry name" value="OMEGA-HYDROXY-BETA-DIHYDROMENAQUINONE-9 SULFOTRANSFERASE STF3"/>
    <property type="match status" value="1"/>
</dbReference>
<accession>A0A250KWX1</accession>
<evidence type="ECO:0008006" key="3">
    <source>
        <dbReference type="Google" id="ProtNLM"/>
    </source>
</evidence>
<evidence type="ECO:0000313" key="1">
    <source>
        <dbReference type="EMBL" id="BBA36092.1"/>
    </source>
</evidence>
<dbReference type="OrthoDB" id="9815894at2"/>
<evidence type="ECO:0000313" key="2">
    <source>
        <dbReference type="Proteomes" id="UP000266313"/>
    </source>
</evidence>
<dbReference type="Proteomes" id="UP000266313">
    <property type="component" value="Chromosome"/>
</dbReference>
<dbReference type="PANTHER" id="PTHR36451">
    <property type="entry name" value="PAPS-DEPENDENT SULFOTRANSFERASE STF3"/>
    <property type="match status" value="1"/>
</dbReference>
<name>A0A250KWX1_9GAMM</name>
<dbReference type="InterPro" id="IPR052736">
    <property type="entry name" value="Stf3_sulfotransferase"/>
</dbReference>
<dbReference type="Gene3D" id="3.40.50.300">
    <property type="entry name" value="P-loop containing nucleotide triphosphate hydrolases"/>
    <property type="match status" value="1"/>
</dbReference>
<protein>
    <recommendedName>
        <fullName evidence="3">Sulfotransferase</fullName>
    </recommendedName>
</protein>
<keyword evidence="2" id="KW-1185">Reference proteome</keyword>
<dbReference type="AlphaFoldDB" id="A0A250KWX1"/>
<dbReference type="SUPFAM" id="SSF52540">
    <property type="entry name" value="P-loop containing nucleoside triphosphate hydrolases"/>
    <property type="match status" value="1"/>
</dbReference>
<dbReference type="Pfam" id="PF13469">
    <property type="entry name" value="Sulfotransfer_3"/>
    <property type="match status" value="1"/>
</dbReference>
<reference evidence="1 2" key="1">
    <citation type="submission" date="2016-12" db="EMBL/GenBank/DDBJ databases">
        <title>Genome sequencing of Methylocaldum marinum.</title>
        <authorList>
            <person name="Takeuchi M."/>
            <person name="Kamagata Y."/>
            <person name="Hiraoka S."/>
            <person name="Oshima K."/>
            <person name="Hattori M."/>
            <person name="Iwasaki W."/>
        </authorList>
    </citation>
    <scope>NUCLEOTIDE SEQUENCE [LARGE SCALE GENOMIC DNA]</scope>
    <source>
        <strain evidence="1 2">S8</strain>
    </source>
</reference>
<gene>
    <name evidence="1" type="ORF">sS8_4162</name>
</gene>
<dbReference type="InterPro" id="IPR027417">
    <property type="entry name" value="P-loop_NTPase"/>
</dbReference>
<dbReference type="RefSeq" id="WP_119631330.1">
    <property type="nucleotide sequence ID" value="NZ_AP017928.1"/>
</dbReference>
<sequence>MESSAEISNNKVQTARKAFTKIWLGGSLSGWLKMLAHNRFAIGVRQVPRVILMTFVISLGTLSHGLQELIWGRRVRNTKIGQAPLFIIGHWRSGTTLLHELLALDDRFTYPSTYVCFNPNRFLLAERFDTRCLSFLFRSLLPDQRPFDNMAMGWERPQEDELALCNLGLPSPYQKIAFPNRNPYPEYFDLEAVPPDELKRWKDGFIKFLKQLTLRDPKRILLKSPTHTYRIKVLLELFPDAQFVHIVRNPYTLFLSTMHLWKSLYKAEGLQEPKFDDLENYVFENFLHMFEKLEEARPLLDASRFHELRYEDLVQDPVGQLRMIYDKLQLGGFERMLPGLQQYLKDTNDYRTNRYELTPELSEKIARRWGWVIERYGYCSAADRPRPRRRSGAAYARRA</sequence>
<dbReference type="KEGG" id="mmai:sS8_4162"/>